<feature type="transmembrane region" description="Helical" evidence="6">
    <location>
        <begin position="98"/>
        <end position="118"/>
    </location>
</feature>
<feature type="transmembrane region" description="Helical" evidence="6">
    <location>
        <begin position="68"/>
        <end position="92"/>
    </location>
</feature>
<sequence>MSQPMSMDSEPRGAQCAIHPERSAATICNRCGNYACELCFQVGADRQDYCTDCLPRTEPQLATRSSRLGAVMVDQLFVVLPMFVGILLGTAVDKDWGAILFGGGALVFVLCYQLYVLLEHAQTFGKRMVGIKVVRMDGSPVGLGRLLVLRNVVPAIIGSATCNVFNLVDSLVIFAEPSRCLHDYIADTKVIHVGKDA</sequence>
<evidence type="ECO:0000256" key="6">
    <source>
        <dbReference type="SAM" id="Phobius"/>
    </source>
</evidence>
<dbReference type="PANTHER" id="PTHR36115">
    <property type="entry name" value="PROLINE-RICH ANTIGEN HOMOLOG-RELATED"/>
    <property type="match status" value="1"/>
</dbReference>
<reference evidence="8 9" key="1">
    <citation type="submission" date="2017-06" db="EMBL/GenBank/DDBJ databases">
        <authorList>
            <person name="Kim H.J."/>
            <person name="Triplett B.A."/>
        </authorList>
    </citation>
    <scope>NUCLEOTIDE SEQUENCE [LARGE SCALE GENOMIC DNA]</scope>
    <source>
        <strain evidence="8 9">DSM 14713</strain>
    </source>
</reference>
<dbReference type="InterPro" id="IPR051791">
    <property type="entry name" value="Pra-immunoreactive"/>
</dbReference>
<keyword evidence="5 6" id="KW-0472">Membrane</keyword>
<organism evidence="8 9">
    <name type="scientific">Melittangium boletus DSM 14713</name>
    <dbReference type="NCBI Taxonomy" id="1294270"/>
    <lineage>
        <taxon>Bacteria</taxon>
        <taxon>Pseudomonadati</taxon>
        <taxon>Myxococcota</taxon>
        <taxon>Myxococcia</taxon>
        <taxon>Myxococcales</taxon>
        <taxon>Cystobacterineae</taxon>
        <taxon>Archangiaceae</taxon>
        <taxon>Melittangium</taxon>
    </lineage>
</organism>
<protein>
    <submittedName>
        <fullName evidence="8">Membrane protein</fullName>
    </submittedName>
</protein>
<dbReference type="InterPro" id="IPR010432">
    <property type="entry name" value="RDD"/>
</dbReference>
<evidence type="ECO:0000256" key="5">
    <source>
        <dbReference type="ARBA" id="ARBA00023136"/>
    </source>
</evidence>
<gene>
    <name evidence="8" type="ORF">MEBOL_004751</name>
</gene>
<dbReference type="OrthoDB" id="5349007at2"/>
<dbReference type="GO" id="GO:0005886">
    <property type="term" value="C:plasma membrane"/>
    <property type="evidence" value="ECO:0007669"/>
    <property type="project" value="UniProtKB-SubCell"/>
</dbReference>
<dbReference type="Proteomes" id="UP000217289">
    <property type="component" value="Chromosome"/>
</dbReference>
<keyword evidence="9" id="KW-1185">Reference proteome</keyword>
<comment type="subcellular location">
    <subcellularLocation>
        <location evidence="1">Cell membrane</location>
        <topology evidence="1">Multi-pass membrane protein</topology>
    </subcellularLocation>
</comment>
<evidence type="ECO:0000259" key="7">
    <source>
        <dbReference type="Pfam" id="PF06271"/>
    </source>
</evidence>
<dbReference type="EMBL" id="CP022163">
    <property type="protein sequence ID" value="ATB31289.1"/>
    <property type="molecule type" value="Genomic_DNA"/>
</dbReference>
<dbReference type="RefSeq" id="WP_095979636.1">
    <property type="nucleotide sequence ID" value="NZ_CP022163.1"/>
</dbReference>
<keyword evidence="3 6" id="KW-0812">Transmembrane</keyword>
<evidence type="ECO:0000256" key="4">
    <source>
        <dbReference type="ARBA" id="ARBA00022989"/>
    </source>
</evidence>
<evidence type="ECO:0000256" key="3">
    <source>
        <dbReference type="ARBA" id="ARBA00022692"/>
    </source>
</evidence>
<evidence type="ECO:0000256" key="1">
    <source>
        <dbReference type="ARBA" id="ARBA00004651"/>
    </source>
</evidence>
<dbReference type="AlphaFoldDB" id="A0A250IHJ4"/>
<dbReference type="Pfam" id="PF06271">
    <property type="entry name" value="RDD"/>
    <property type="match status" value="1"/>
</dbReference>
<evidence type="ECO:0000313" key="9">
    <source>
        <dbReference type="Proteomes" id="UP000217289"/>
    </source>
</evidence>
<proteinExistence type="predicted"/>
<keyword evidence="2" id="KW-1003">Cell membrane</keyword>
<feature type="domain" description="RDD" evidence="7">
    <location>
        <begin position="62"/>
        <end position="186"/>
    </location>
</feature>
<dbReference type="PANTHER" id="PTHR36115:SF4">
    <property type="entry name" value="MEMBRANE PROTEIN"/>
    <property type="match status" value="1"/>
</dbReference>
<accession>A0A250IHJ4</accession>
<keyword evidence="4 6" id="KW-1133">Transmembrane helix</keyword>
<evidence type="ECO:0000313" key="8">
    <source>
        <dbReference type="EMBL" id="ATB31289.1"/>
    </source>
</evidence>
<name>A0A250IHJ4_9BACT</name>
<dbReference type="KEGG" id="mbd:MEBOL_004751"/>
<evidence type="ECO:0000256" key="2">
    <source>
        <dbReference type="ARBA" id="ARBA00022475"/>
    </source>
</evidence>